<evidence type="ECO:0000313" key="3">
    <source>
        <dbReference type="Proteomes" id="UP000243459"/>
    </source>
</evidence>
<feature type="compositionally biased region" description="Basic and acidic residues" evidence="1">
    <location>
        <begin position="75"/>
        <end position="111"/>
    </location>
</feature>
<evidence type="ECO:0000313" key="2">
    <source>
        <dbReference type="EMBL" id="ONK64602.1"/>
    </source>
</evidence>
<evidence type="ECO:0000256" key="1">
    <source>
        <dbReference type="SAM" id="MobiDB-lite"/>
    </source>
</evidence>
<keyword evidence="3" id="KW-1185">Reference proteome</keyword>
<dbReference type="EMBL" id="CM007387">
    <property type="protein sequence ID" value="ONK64602.1"/>
    <property type="molecule type" value="Genomic_DNA"/>
</dbReference>
<gene>
    <name evidence="2" type="ORF">A4U43_C07F27850</name>
</gene>
<organism evidence="2 3">
    <name type="scientific">Asparagus officinalis</name>
    <name type="common">Garden asparagus</name>
    <dbReference type="NCBI Taxonomy" id="4686"/>
    <lineage>
        <taxon>Eukaryota</taxon>
        <taxon>Viridiplantae</taxon>
        <taxon>Streptophyta</taxon>
        <taxon>Embryophyta</taxon>
        <taxon>Tracheophyta</taxon>
        <taxon>Spermatophyta</taxon>
        <taxon>Magnoliopsida</taxon>
        <taxon>Liliopsida</taxon>
        <taxon>Asparagales</taxon>
        <taxon>Asparagaceae</taxon>
        <taxon>Asparagoideae</taxon>
        <taxon>Asparagus</taxon>
    </lineage>
</organism>
<reference evidence="3" key="1">
    <citation type="journal article" date="2017" name="Nat. Commun.">
        <title>The asparagus genome sheds light on the origin and evolution of a young Y chromosome.</title>
        <authorList>
            <person name="Harkess A."/>
            <person name="Zhou J."/>
            <person name="Xu C."/>
            <person name="Bowers J.E."/>
            <person name="Van der Hulst R."/>
            <person name="Ayyampalayam S."/>
            <person name="Mercati F."/>
            <person name="Riccardi P."/>
            <person name="McKain M.R."/>
            <person name="Kakrana A."/>
            <person name="Tang H."/>
            <person name="Ray J."/>
            <person name="Groenendijk J."/>
            <person name="Arikit S."/>
            <person name="Mathioni S.M."/>
            <person name="Nakano M."/>
            <person name="Shan H."/>
            <person name="Telgmann-Rauber A."/>
            <person name="Kanno A."/>
            <person name="Yue Z."/>
            <person name="Chen H."/>
            <person name="Li W."/>
            <person name="Chen Y."/>
            <person name="Xu X."/>
            <person name="Zhang Y."/>
            <person name="Luo S."/>
            <person name="Chen H."/>
            <person name="Gao J."/>
            <person name="Mao Z."/>
            <person name="Pires J.C."/>
            <person name="Luo M."/>
            <person name="Kudrna D."/>
            <person name="Wing R.A."/>
            <person name="Meyers B.C."/>
            <person name="Yi K."/>
            <person name="Kong H."/>
            <person name="Lavrijsen P."/>
            <person name="Sunseri F."/>
            <person name="Falavigna A."/>
            <person name="Ye Y."/>
            <person name="Leebens-Mack J.H."/>
            <person name="Chen G."/>
        </authorList>
    </citation>
    <scope>NUCLEOTIDE SEQUENCE [LARGE SCALE GENOMIC DNA]</scope>
    <source>
        <strain evidence="3">cv. DH0086</strain>
    </source>
</reference>
<sequence>MQRFLTLDDEAGEVELGRLRPHPSRPVGFWLQRPPRFPCLKLSMWLRSPRNWLPRGTTSGDLLILELTRVKALTREEADASAHAKPREGSEPSKRPEKELIEEESLIREEPIIMEEEPIAVA</sequence>
<name>A0A5P1EFI0_ASPOF</name>
<feature type="region of interest" description="Disordered" evidence="1">
    <location>
        <begin position="75"/>
        <end position="122"/>
    </location>
</feature>
<proteinExistence type="predicted"/>
<dbReference type="Proteomes" id="UP000243459">
    <property type="component" value="Chromosome 7"/>
</dbReference>
<dbReference type="Gramene" id="ONK64602">
    <property type="protein sequence ID" value="ONK64602"/>
    <property type="gene ID" value="A4U43_C07F27850"/>
</dbReference>
<feature type="compositionally biased region" description="Acidic residues" evidence="1">
    <location>
        <begin position="112"/>
        <end position="122"/>
    </location>
</feature>
<protein>
    <submittedName>
        <fullName evidence="2">Uncharacterized protein</fullName>
    </submittedName>
</protein>
<dbReference type="AlphaFoldDB" id="A0A5P1EFI0"/>
<accession>A0A5P1EFI0</accession>